<dbReference type="InterPro" id="IPR000219">
    <property type="entry name" value="DH_dom"/>
</dbReference>
<dbReference type="GO" id="GO:0005737">
    <property type="term" value="C:cytoplasm"/>
    <property type="evidence" value="ECO:0007669"/>
    <property type="project" value="TreeGrafter"/>
</dbReference>
<dbReference type="PANTHER" id="PTHR12673:SF98">
    <property type="entry name" value="FYVE, RHOGEF AND PH DOMAIN-CONTAINING PROTEIN 4"/>
    <property type="match status" value="1"/>
</dbReference>
<evidence type="ECO:0000256" key="5">
    <source>
        <dbReference type="ARBA" id="ARBA00022723"/>
    </source>
</evidence>
<dbReference type="InterPro" id="IPR035941">
    <property type="entry name" value="FGD1-4_PH2"/>
</dbReference>
<feature type="region of interest" description="Disordered" evidence="11">
    <location>
        <begin position="1"/>
        <end position="22"/>
    </location>
</feature>
<dbReference type="KEGG" id="pvt:110078263"/>
<evidence type="ECO:0000256" key="8">
    <source>
        <dbReference type="ARBA" id="ARBA00022833"/>
    </source>
</evidence>
<feature type="compositionally biased region" description="Basic and acidic residues" evidence="11">
    <location>
        <begin position="40"/>
        <end position="49"/>
    </location>
</feature>
<dbReference type="PROSITE" id="PS50178">
    <property type="entry name" value="ZF_FYVE"/>
    <property type="match status" value="1"/>
</dbReference>
<dbReference type="InterPro" id="IPR037742">
    <property type="entry name" value="FDG4_N_PH"/>
</dbReference>
<dbReference type="Gene3D" id="3.30.40.10">
    <property type="entry name" value="Zinc/RING finger domain, C3HC4 (zinc finger)"/>
    <property type="match status" value="1"/>
</dbReference>
<evidence type="ECO:0000313" key="17">
    <source>
        <dbReference type="RefSeq" id="XP_020647874.2"/>
    </source>
</evidence>
<protein>
    <submittedName>
        <fullName evidence="17">FYVE, RhoGEF and PH domain-containing protein 4 isoform X1</fullName>
    </submittedName>
</protein>
<dbReference type="InterPro" id="IPR000315">
    <property type="entry name" value="Znf_B-box"/>
</dbReference>
<evidence type="ECO:0000259" key="13">
    <source>
        <dbReference type="PROSITE" id="PS50010"/>
    </source>
</evidence>
<keyword evidence="9" id="KW-0206">Cytoskeleton</keyword>
<feature type="region of interest" description="Disordered" evidence="11">
    <location>
        <begin position="96"/>
        <end position="154"/>
    </location>
</feature>
<dbReference type="InterPro" id="IPR035899">
    <property type="entry name" value="DBL_dom_sf"/>
</dbReference>
<feature type="compositionally biased region" description="Pro residues" evidence="11">
    <location>
        <begin position="105"/>
        <end position="116"/>
    </location>
</feature>
<feature type="region of interest" description="Disordered" evidence="11">
    <location>
        <begin position="879"/>
        <end position="901"/>
    </location>
</feature>
<dbReference type="InterPro" id="IPR001849">
    <property type="entry name" value="PH_domain"/>
</dbReference>
<dbReference type="GO" id="GO:0042995">
    <property type="term" value="C:cell projection"/>
    <property type="evidence" value="ECO:0007669"/>
    <property type="project" value="UniProtKB-SubCell"/>
</dbReference>
<dbReference type="OrthoDB" id="660555at2759"/>
<keyword evidence="16" id="KW-1185">Reference proteome</keyword>
<keyword evidence="2" id="KW-0963">Cytoplasm</keyword>
<dbReference type="SMART" id="SM00233">
    <property type="entry name" value="PH"/>
    <property type="match status" value="2"/>
</dbReference>
<dbReference type="CDD" id="cd13236">
    <property type="entry name" value="PH2_FGD1-4"/>
    <property type="match status" value="1"/>
</dbReference>
<sequence length="901" mass="101699">MDGPESSNFRRVAIRRKSSPSLPSAALVLQGAATALALPRQERREEASREPQGPPRAGSSAYCKIFTNPHCSANSTVRLCESNICNEVAQEINGKVPVKHSPRPSSNPKPQVPPKPLHLQNSQSSIAQQTPRHKSLHTAKPRMEEVTSTSSCVTKEKTSKVSHLISHFEGGSLPIPSELKRESCVPNVAKSQGKHGSAPSPQPKFLTQHPLQKQGNSTDQSQDVQNHTANGLVTQDQLDCRDSTLSIHNATWPIQNDSASFNSGLVNGERKSTSTDSLQTMMACKGQAVSSCCRTPSVNTFSAGKETIEITTNTEDKQVEEHNKPDPSMETKETDEQKCYKIASELLQTERAYVSRLALLDQVFYNKLMEEASRGSFPAEVVNKIFSNISSINQFHSQFLLPELEKRMQEWDTNPRISDILQKLAPFLKMYGEYVKNFDNAMELVKTWTERSPLFKSIIHDIQKQKICGNLTLQHHMLEPVQRIPRYEMLLKDYLRKLPQDSVDWKDAEKSLEIISTAASHSNSAIRKMENLKKLLEVYEMLGEEEDIVNPSNELIKEGQILKLAARNTSAQERYLFLFNNMLLYCVPKFSLVGSKFTVRTRVGIDGMKIVETHNEEYPHTFQVSGKERTLELQASSEQDKEEWIKALQNTIDAFQQRNETFRNAIAKEFDDTPIEVSTAELGKRAPRWIRDNEVTMCMKCKEPFNALTRRRHHCRACGHVVCWKCSDYKAHLEYDSNKLNKVCKDCYHIITGCTDSEEKKKRGILEIESAEVSGNSVICSFLQYLEKSKTWQKAWCVIPKQEALVLYMYGAPQDVKALATIPLLGYTVDDTPRSADLPHSFKLTQSKSVHSFAADNEDLKQKWLKVIHLAVKGETPDCPNDLQMNLEDQHDSSAKSECEA</sequence>
<dbReference type="CDD" id="cd15741">
    <property type="entry name" value="FYVE_FGD1_2_4"/>
    <property type="match status" value="1"/>
</dbReference>
<dbReference type="PROSITE" id="PS50119">
    <property type="entry name" value="ZF_BBOX"/>
    <property type="match status" value="1"/>
</dbReference>
<evidence type="ECO:0000256" key="3">
    <source>
        <dbReference type="ARBA" id="ARBA00022553"/>
    </source>
</evidence>
<dbReference type="PROSITE" id="PS50003">
    <property type="entry name" value="PH_DOMAIN"/>
    <property type="match status" value="2"/>
</dbReference>
<keyword evidence="7 10" id="KW-0863">Zinc-finger</keyword>
<evidence type="ECO:0000259" key="15">
    <source>
        <dbReference type="PROSITE" id="PS50178"/>
    </source>
</evidence>
<feature type="domain" description="DH" evidence="13">
    <location>
        <begin position="338"/>
        <end position="525"/>
    </location>
</feature>
<feature type="domain" description="PH" evidence="12">
    <location>
        <begin position="554"/>
        <end position="653"/>
    </location>
</feature>
<organism evidence="16 17">
    <name type="scientific">Pogona vitticeps</name>
    <name type="common">central bearded dragon</name>
    <dbReference type="NCBI Taxonomy" id="103695"/>
    <lineage>
        <taxon>Eukaryota</taxon>
        <taxon>Metazoa</taxon>
        <taxon>Chordata</taxon>
        <taxon>Craniata</taxon>
        <taxon>Vertebrata</taxon>
        <taxon>Euteleostomi</taxon>
        <taxon>Lepidosauria</taxon>
        <taxon>Squamata</taxon>
        <taxon>Bifurcata</taxon>
        <taxon>Unidentata</taxon>
        <taxon>Episquamata</taxon>
        <taxon>Toxicofera</taxon>
        <taxon>Iguania</taxon>
        <taxon>Acrodonta</taxon>
        <taxon>Agamidae</taxon>
        <taxon>Amphibolurinae</taxon>
        <taxon>Pogona</taxon>
    </lineage>
</organism>
<dbReference type="GeneID" id="110078263"/>
<dbReference type="InterPro" id="IPR017455">
    <property type="entry name" value="Znf_FYVE-rel"/>
</dbReference>
<dbReference type="InParanoid" id="A0A6J0TNX6"/>
<feature type="compositionally biased region" description="Basic and acidic residues" evidence="11">
    <location>
        <begin position="888"/>
        <end position="901"/>
    </location>
</feature>
<feature type="domain" description="B box-type" evidence="14">
    <location>
        <begin position="693"/>
        <end position="743"/>
    </location>
</feature>
<dbReference type="GO" id="GO:0007010">
    <property type="term" value="P:cytoskeleton organization"/>
    <property type="evidence" value="ECO:0007669"/>
    <property type="project" value="TreeGrafter"/>
</dbReference>
<evidence type="ECO:0000256" key="10">
    <source>
        <dbReference type="PROSITE-ProRule" id="PRU00024"/>
    </source>
</evidence>
<evidence type="ECO:0000259" key="14">
    <source>
        <dbReference type="PROSITE" id="PS50119"/>
    </source>
</evidence>
<dbReference type="Gene3D" id="1.20.900.10">
    <property type="entry name" value="Dbl homology (DH) domain"/>
    <property type="match status" value="1"/>
</dbReference>
<keyword evidence="8" id="KW-0862">Zinc</keyword>
<dbReference type="CDD" id="cd00160">
    <property type="entry name" value="RhoGEF"/>
    <property type="match status" value="1"/>
</dbReference>
<feature type="domain" description="FYVE-type" evidence="15">
    <location>
        <begin position="692"/>
        <end position="752"/>
    </location>
</feature>
<dbReference type="InterPro" id="IPR051092">
    <property type="entry name" value="FYVE_RhoGEF_PH"/>
</dbReference>
<evidence type="ECO:0000256" key="1">
    <source>
        <dbReference type="ARBA" id="ARBA00004245"/>
    </source>
</evidence>
<dbReference type="InterPro" id="IPR011993">
    <property type="entry name" value="PH-like_dom_sf"/>
</dbReference>
<reference evidence="17" key="1">
    <citation type="submission" date="2025-08" db="UniProtKB">
        <authorList>
            <consortium name="RefSeq"/>
        </authorList>
    </citation>
    <scope>IDENTIFICATION</scope>
</reference>
<dbReference type="AlphaFoldDB" id="A0A6J0TNX6"/>
<evidence type="ECO:0000256" key="6">
    <source>
        <dbReference type="ARBA" id="ARBA00022737"/>
    </source>
</evidence>
<dbReference type="RefSeq" id="XP_020647874.2">
    <property type="nucleotide sequence ID" value="XM_020792215.2"/>
</dbReference>
<dbReference type="PROSITE" id="PS50010">
    <property type="entry name" value="DH_2"/>
    <property type="match status" value="1"/>
</dbReference>
<feature type="region of interest" description="Disordered" evidence="11">
    <location>
        <begin position="36"/>
        <end position="60"/>
    </location>
</feature>
<dbReference type="CTD" id="121512"/>
<dbReference type="SUPFAM" id="SSF48065">
    <property type="entry name" value="DBL homology domain (DH-domain)"/>
    <property type="match status" value="1"/>
</dbReference>
<dbReference type="Proteomes" id="UP001652642">
    <property type="component" value="Chromosome 5"/>
</dbReference>
<gene>
    <name evidence="17" type="primary">FGD4</name>
</gene>
<feature type="compositionally biased region" description="Polar residues" evidence="11">
    <location>
        <begin position="119"/>
        <end position="130"/>
    </location>
</feature>
<keyword evidence="3" id="KW-0597">Phosphoprotein</keyword>
<evidence type="ECO:0000256" key="9">
    <source>
        <dbReference type="ARBA" id="ARBA00023212"/>
    </source>
</evidence>
<dbReference type="Gene3D" id="2.30.29.30">
    <property type="entry name" value="Pleckstrin-homology domain (PH domain)/Phosphotyrosine-binding domain (PTB)"/>
    <property type="match status" value="2"/>
</dbReference>
<feature type="compositionally biased region" description="Basic residues" evidence="11">
    <location>
        <begin position="131"/>
        <end position="140"/>
    </location>
</feature>
<dbReference type="PANTHER" id="PTHR12673">
    <property type="entry name" value="FACIOGENITAL DYSPLASIA PROTEIN"/>
    <property type="match status" value="1"/>
</dbReference>
<name>A0A6J0TNX6_9SAUR</name>
<dbReference type="InterPro" id="IPR013083">
    <property type="entry name" value="Znf_RING/FYVE/PHD"/>
</dbReference>
<dbReference type="CDD" id="cd15791">
    <property type="entry name" value="PH1_FDG4"/>
    <property type="match status" value="1"/>
</dbReference>
<dbReference type="Pfam" id="PF01363">
    <property type="entry name" value="FYVE"/>
    <property type="match status" value="1"/>
</dbReference>
<comment type="subcellular location">
    <subcellularLocation>
        <location evidence="1">Cytoplasm</location>
        <location evidence="1">Cytoskeleton</location>
    </subcellularLocation>
</comment>
<dbReference type="GO" id="GO:0046847">
    <property type="term" value="P:filopodium assembly"/>
    <property type="evidence" value="ECO:0007669"/>
    <property type="project" value="TreeGrafter"/>
</dbReference>
<dbReference type="GO" id="GO:0005856">
    <property type="term" value="C:cytoskeleton"/>
    <property type="evidence" value="ECO:0007669"/>
    <property type="project" value="UniProtKB-SubCell"/>
</dbReference>
<evidence type="ECO:0000256" key="2">
    <source>
        <dbReference type="ARBA" id="ARBA00022490"/>
    </source>
</evidence>
<dbReference type="SMART" id="SM00064">
    <property type="entry name" value="FYVE"/>
    <property type="match status" value="1"/>
</dbReference>
<evidence type="ECO:0000256" key="11">
    <source>
        <dbReference type="SAM" id="MobiDB-lite"/>
    </source>
</evidence>
<dbReference type="Pfam" id="PF00621">
    <property type="entry name" value="RhoGEF"/>
    <property type="match status" value="1"/>
</dbReference>
<dbReference type="InterPro" id="IPR000306">
    <property type="entry name" value="Znf_FYVE"/>
</dbReference>
<accession>A0A6J0TNX6</accession>
<feature type="domain" description="PH" evidence="12">
    <location>
        <begin position="776"/>
        <end position="873"/>
    </location>
</feature>
<dbReference type="Pfam" id="PF00169">
    <property type="entry name" value="PH"/>
    <property type="match status" value="2"/>
</dbReference>
<proteinExistence type="predicted"/>
<evidence type="ECO:0000259" key="12">
    <source>
        <dbReference type="PROSITE" id="PS50003"/>
    </source>
</evidence>
<dbReference type="SMART" id="SM00325">
    <property type="entry name" value="RhoGEF"/>
    <property type="match status" value="1"/>
</dbReference>
<dbReference type="SUPFAM" id="SSF50729">
    <property type="entry name" value="PH domain-like"/>
    <property type="match status" value="2"/>
</dbReference>
<evidence type="ECO:0000256" key="7">
    <source>
        <dbReference type="ARBA" id="ARBA00022771"/>
    </source>
</evidence>
<dbReference type="GO" id="GO:0008270">
    <property type="term" value="F:zinc ion binding"/>
    <property type="evidence" value="ECO:0007669"/>
    <property type="project" value="UniProtKB-KW"/>
</dbReference>
<evidence type="ECO:0000313" key="16">
    <source>
        <dbReference type="Proteomes" id="UP001652642"/>
    </source>
</evidence>
<feature type="region of interest" description="Disordered" evidence="11">
    <location>
        <begin position="316"/>
        <end position="335"/>
    </location>
</feature>
<dbReference type="GO" id="GO:0005085">
    <property type="term" value="F:guanyl-nucleotide exchange factor activity"/>
    <property type="evidence" value="ECO:0007669"/>
    <property type="project" value="UniProtKB-KW"/>
</dbReference>
<evidence type="ECO:0000256" key="4">
    <source>
        <dbReference type="ARBA" id="ARBA00022658"/>
    </source>
</evidence>
<feature type="compositionally biased region" description="Polar residues" evidence="11">
    <location>
        <begin position="209"/>
        <end position="224"/>
    </location>
</feature>
<feature type="region of interest" description="Disordered" evidence="11">
    <location>
        <begin position="185"/>
        <end position="224"/>
    </location>
</feature>
<keyword evidence="4" id="KW-0344">Guanine-nucleotide releasing factor</keyword>
<keyword evidence="5" id="KW-0479">Metal-binding</keyword>
<keyword evidence="6" id="KW-0677">Repeat</keyword>